<dbReference type="Proteomes" id="UP000485058">
    <property type="component" value="Unassembled WGS sequence"/>
</dbReference>
<accession>A0A699Z960</accession>
<dbReference type="EMBL" id="BLLF01001230">
    <property type="protein sequence ID" value="GFH17970.1"/>
    <property type="molecule type" value="Genomic_DNA"/>
</dbReference>
<keyword evidence="2" id="KW-1185">Reference proteome</keyword>
<sequence>MSIKFDPASPAGQHLMKLVFKQVKIIWDPTLKDRAIAQYIVTLASKGYERKKMTSNLIGILGESTGPMLDWLLRHIKSHKKELMASKAVVPPKPSA</sequence>
<reference evidence="1 2" key="1">
    <citation type="submission" date="2020-02" db="EMBL/GenBank/DDBJ databases">
        <title>Draft genome sequence of Haematococcus lacustris strain NIES-144.</title>
        <authorList>
            <person name="Morimoto D."/>
            <person name="Nakagawa S."/>
            <person name="Yoshida T."/>
            <person name="Sawayama S."/>
        </authorList>
    </citation>
    <scope>NUCLEOTIDE SEQUENCE [LARGE SCALE GENOMIC DNA]</scope>
    <source>
        <strain evidence="1 2">NIES-144</strain>
    </source>
</reference>
<feature type="non-terminal residue" evidence="1">
    <location>
        <position position="96"/>
    </location>
</feature>
<organism evidence="1 2">
    <name type="scientific">Haematococcus lacustris</name>
    <name type="common">Green alga</name>
    <name type="synonym">Haematococcus pluvialis</name>
    <dbReference type="NCBI Taxonomy" id="44745"/>
    <lineage>
        <taxon>Eukaryota</taxon>
        <taxon>Viridiplantae</taxon>
        <taxon>Chlorophyta</taxon>
        <taxon>core chlorophytes</taxon>
        <taxon>Chlorophyceae</taxon>
        <taxon>CS clade</taxon>
        <taxon>Chlamydomonadales</taxon>
        <taxon>Haematococcaceae</taxon>
        <taxon>Haematococcus</taxon>
    </lineage>
</organism>
<evidence type="ECO:0000313" key="2">
    <source>
        <dbReference type="Proteomes" id="UP000485058"/>
    </source>
</evidence>
<feature type="non-terminal residue" evidence="1">
    <location>
        <position position="1"/>
    </location>
</feature>
<protein>
    <submittedName>
        <fullName evidence="1">RRM domain-containing protein</fullName>
    </submittedName>
</protein>
<gene>
    <name evidence="1" type="ORF">HaLaN_14700</name>
</gene>
<proteinExistence type="predicted"/>
<dbReference type="AlphaFoldDB" id="A0A699Z960"/>
<evidence type="ECO:0000313" key="1">
    <source>
        <dbReference type="EMBL" id="GFH17970.1"/>
    </source>
</evidence>
<name>A0A699Z960_HAELA</name>
<comment type="caution">
    <text evidence="1">The sequence shown here is derived from an EMBL/GenBank/DDBJ whole genome shotgun (WGS) entry which is preliminary data.</text>
</comment>